<dbReference type="EMBL" id="JBHSMQ010000019">
    <property type="protein sequence ID" value="MFC5458179.1"/>
    <property type="molecule type" value="Genomic_DNA"/>
</dbReference>
<sequence>MNMIPKIVHQTWKDDNITYWVFQRSQASVRAFLGHWEYKLWTDADLERLMKADFPQFYEAWSALDRHIKRVDTARYCMLYKYGGIYADLDFVFTRPVDEIITGEADMYFYKSTEAVVKKQHFLGNAFMVSKPLQPFWLDVLKHMFALPSGLNPLHHTGPRALGEYYEALTEKPNIFVFDGDYFDNEKCNAGTGRHQYGYHVRAATWQHPHSHPATARPAQRHPL</sequence>
<evidence type="ECO:0000313" key="2">
    <source>
        <dbReference type="EMBL" id="MFC5458179.1"/>
    </source>
</evidence>
<proteinExistence type="predicted"/>
<dbReference type="Gene3D" id="3.90.550.20">
    <property type="match status" value="1"/>
</dbReference>
<keyword evidence="1" id="KW-0808">Transferase</keyword>
<dbReference type="InterPro" id="IPR029044">
    <property type="entry name" value="Nucleotide-diphossugar_trans"/>
</dbReference>
<dbReference type="Pfam" id="PF04488">
    <property type="entry name" value="Gly_transf_sug"/>
    <property type="match status" value="1"/>
</dbReference>
<gene>
    <name evidence="2" type="ORF">ACFQDI_25135</name>
</gene>
<reference evidence="3" key="1">
    <citation type="journal article" date="2019" name="Int. J. Syst. Evol. Microbiol.">
        <title>The Global Catalogue of Microorganisms (GCM) 10K type strain sequencing project: providing services to taxonomists for standard genome sequencing and annotation.</title>
        <authorList>
            <consortium name="The Broad Institute Genomics Platform"/>
            <consortium name="The Broad Institute Genome Sequencing Center for Infectious Disease"/>
            <person name="Wu L."/>
            <person name="Ma J."/>
        </authorList>
    </citation>
    <scope>NUCLEOTIDE SEQUENCE [LARGE SCALE GENOMIC DNA]</scope>
    <source>
        <strain evidence="3">CGMCC 4.1469</strain>
    </source>
</reference>
<evidence type="ECO:0000256" key="1">
    <source>
        <dbReference type="ARBA" id="ARBA00022679"/>
    </source>
</evidence>
<organism evidence="2 3">
    <name type="scientific">Prosthecobacter fluviatilis</name>
    <dbReference type="NCBI Taxonomy" id="445931"/>
    <lineage>
        <taxon>Bacteria</taxon>
        <taxon>Pseudomonadati</taxon>
        <taxon>Verrucomicrobiota</taxon>
        <taxon>Verrucomicrobiia</taxon>
        <taxon>Verrucomicrobiales</taxon>
        <taxon>Verrucomicrobiaceae</taxon>
        <taxon>Prosthecobacter</taxon>
    </lineage>
</organism>
<evidence type="ECO:0000313" key="3">
    <source>
        <dbReference type="Proteomes" id="UP001596052"/>
    </source>
</evidence>
<accession>A0ABW0KXS0</accession>
<dbReference type="PANTHER" id="PTHR32385">
    <property type="entry name" value="MANNOSYL PHOSPHORYLINOSITOL CERAMIDE SYNTHASE"/>
    <property type="match status" value="1"/>
</dbReference>
<keyword evidence="3" id="KW-1185">Reference proteome</keyword>
<protein>
    <submittedName>
        <fullName evidence="2">Glycosyltransferase family 32 protein</fullName>
    </submittedName>
</protein>
<comment type="caution">
    <text evidence="2">The sequence shown here is derived from an EMBL/GenBank/DDBJ whole genome shotgun (WGS) entry which is preliminary data.</text>
</comment>
<name>A0ABW0KXS0_9BACT</name>
<dbReference type="PANTHER" id="PTHR32385:SF23">
    <property type="entry name" value="NUCLEOTIDE-DIPHOSPHO-SUGAR TRANSFERASE"/>
    <property type="match status" value="1"/>
</dbReference>
<dbReference type="Proteomes" id="UP001596052">
    <property type="component" value="Unassembled WGS sequence"/>
</dbReference>
<dbReference type="InterPro" id="IPR051706">
    <property type="entry name" value="Glycosyltransferase_domain"/>
</dbReference>
<dbReference type="InterPro" id="IPR007577">
    <property type="entry name" value="GlycoTrfase_DXD_sugar-bd_CS"/>
</dbReference>
<dbReference type="SUPFAM" id="SSF53448">
    <property type="entry name" value="Nucleotide-diphospho-sugar transferases"/>
    <property type="match status" value="1"/>
</dbReference>